<dbReference type="InterPro" id="IPR017926">
    <property type="entry name" value="GATASE"/>
</dbReference>
<comment type="function">
    <text evidence="8">Small subunit of the glutamine-dependent carbamoyl phosphate synthetase (CPSase). CPSase catalyzes the formation of carbamoyl phosphate from the ammonia moiety of glutamine, carbonate, and phosphate donated by ATP, constituting the first step of 2 biosynthetic pathways, one leading to arginine and/or urea and the other to pyrimidine nucleotides. The small subunit (glutamine amidotransferase) binds and cleaves glutamine to supply the large subunit with the substrate ammonia.</text>
</comment>
<evidence type="ECO:0000256" key="6">
    <source>
        <dbReference type="ARBA" id="ARBA00022962"/>
    </source>
</evidence>
<dbReference type="Proteomes" id="UP001058120">
    <property type="component" value="Chromosome"/>
</dbReference>
<dbReference type="InterPro" id="IPR002474">
    <property type="entry name" value="CarbamoylP_synth_ssu_N"/>
</dbReference>
<dbReference type="Pfam" id="PF00117">
    <property type="entry name" value="GATase"/>
    <property type="match status" value="1"/>
</dbReference>
<organism evidence="10 11">
    <name type="scientific">Taurinivorans muris</name>
    <dbReference type="NCBI Taxonomy" id="2787751"/>
    <lineage>
        <taxon>Bacteria</taxon>
        <taxon>Pseudomonadati</taxon>
        <taxon>Thermodesulfobacteriota</taxon>
        <taxon>Desulfovibrionia</taxon>
        <taxon>Desulfovibrionales</taxon>
        <taxon>Desulfovibrionaceae</taxon>
        <taxon>Taurinivorans</taxon>
    </lineage>
</organism>
<dbReference type="GO" id="GO:0004088">
    <property type="term" value="F:carbamoyl-phosphate synthase (glutamine-hydrolyzing) activity"/>
    <property type="evidence" value="ECO:0007669"/>
    <property type="project" value="UniProtKB-EC"/>
</dbReference>
<dbReference type="InterPro" id="IPR050472">
    <property type="entry name" value="Anth_synth/Amidotransfase"/>
</dbReference>
<dbReference type="InterPro" id="IPR036480">
    <property type="entry name" value="CarbP_synth_ssu_N_sf"/>
</dbReference>
<dbReference type="Gene3D" id="3.50.30.20">
    <property type="entry name" value="Carbamoyl-phosphate synthase small subunit, N-terminal domain"/>
    <property type="match status" value="1"/>
</dbReference>
<evidence type="ECO:0000256" key="2">
    <source>
        <dbReference type="ARBA" id="ARBA00007800"/>
    </source>
</evidence>
<comment type="subunit">
    <text evidence="8">Composed of two chains; the small (or glutamine) chain promotes the hydrolysis of glutamine to ammonia, which is used by the large (or ammonia) chain to synthesize carbamoyl phosphate. Tetramer of heterodimers (alpha,beta)4.</text>
</comment>
<dbReference type="PRINTS" id="PR00096">
    <property type="entry name" value="GATASE"/>
</dbReference>
<feature type="binding site" evidence="8">
    <location>
        <position position="272"/>
    </location>
    <ligand>
        <name>L-glutamine</name>
        <dbReference type="ChEBI" id="CHEBI:58359"/>
    </ligand>
</feature>
<dbReference type="PANTHER" id="PTHR43418">
    <property type="entry name" value="MULTIFUNCTIONAL TRYPTOPHAN BIOSYNTHESIS PROTEIN-RELATED"/>
    <property type="match status" value="1"/>
</dbReference>
<dbReference type="CDD" id="cd01744">
    <property type="entry name" value="GATase1_CPSase"/>
    <property type="match status" value="1"/>
</dbReference>
<dbReference type="NCBIfam" id="NF009475">
    <property type="entry name" value="PRK12838.1"/>
    <property type="match status" value="1"/>
</dbReference>
<feature type="binding site" evidence="8">
    <location>
        <position position="275"/>
    </location>
    <ligand>
        <name>L-glutamine</name>
        <dbReference type="ChEBI" id="CHEBI:58359"/>
    </ligand>
</feature>
<evidence type="ECO:0000256" key="1">
    <source>
        <dbReference type="ARBA" id="ARBA00005077"/>
    </source>
</evidence>
<keyword evidence="4 8" id="KW-0547">Nucleotide-binding</keyword>
<comment type="similarity">
    <text evidence="2 8">Belongs to the CarA family.</text>
</comment>
<keyword evidence="8" id="KW-0028">Amino-acid biosynthesis</keyword>
<comment type="pathway">
    <text evidence="8">Pyrimidine metabolism; UMP biosynthesis via de novo pathway; (S)-dihydroorotate from bicarbonate: step 1/3.</text>
</comment>
<dbReference type="PRINTS" id="PR00097">
    <property type="entry name" value="ANTSNTHASEII"/>
</dbReference>
<name>A0ABY5Y3X2_9BACT</name>
<dbReference type="EC" id="6.3.5.5" evidence="8"/>
<keyword evidence="8" id="KW-0665">Pyrimidine biosynthesis</keyword>
<keyword evidence="5 8" id="KW-0067">ATP-binding</keyword>
<evidence type="ECO:0000313" key="11">
    <source>
        <dbReference type="Proteomes" id="UP001058120"/>
    </source>
</evidence>
<feature type="domain" description="Carbamoyl-phosphate synthase small subunit N-terminal" evidence="9">
    <location>
        <begin position="1"/>
        <end position="140"/>
    </location>
</feature>
<dbReference type="SUPFAM" id="SSF52021">
    <property type="entry name" value="Carbamoyl phosphate synthetase, small subunit N-terminal domain"/>
    <property type="match status" value="1"/>
</dbReference>
<proteinExistence type="inferred from homology"/>
<evidence type="ECO:0000256" key="8">
    <source>
        <dbReference type="HAMAP-Rule" id="MF_01209"/>
    </source>
</evidence>
<dbReference type="SUPFAM" id="SSF52317">
    <property type="entry name" value="Class I glutamine amidotransferase-like"/>
    <property type="match status" value="1"/>
</dbReference>
<feature type="binding site" evidence="8">
    <location>
        <position position="313"/>
    </location>
    <ligand>
        <name>L-glutamine</name>
        <dbReference type="ChEBI" id="CHEBI:58359"/>
    </ligand>
</feature>
<comment type="catalytic activity">
    <reaction evidence="8">
        <text>L-glutamine + H2O = L-glutamate + NH4(+)</text>
        <dbReference type="Rhea" id="RHEA:15889"/>
        <dbReference type="ChEBI" id="CHEBI:15377"/>
        <dbReference type="ChEBI" id="CHEBI:28938"/>
        <dbReference type="ChEBI" id="CHEBI:29985"/>
        <dbReference type="ChEBI" id="CHEBI:58359"/>
    </reaction>
</comment>
<feature type="binding site" evidence="8">
    <location>
        <position position="246"/>
    </location>
    <ligand>
        <name>L-glutamine</name>
        <dbReference type="ChEBI" id="CHEBI:58359"/>
    </ligand>
</feature>
<feature type="active site" evidence="8">
    <location>
        <position position="357"/>
    </location>
</feature>
<comment type="pathway">
    <text evidence="1 8">Amino-acid biosynthesis; L-arginine biosynthesis; carbamoyl phosphate from bicarbonate: step 1/1.</text>
</comment>
<dbReference type="NCBIfam" id="TIGR01368">
    <property type="entry name" value="CPSaseIIsmall"/>
    <property type="match status" value="1"/>
</dbReference>
<feature type="active site" description="Nucleophile" evidence="8">
    <location>
        <position position="271"/>
    </location>
</feature>
<dbReference type="PANTHER" id="PTHR43418:SF7">
    <property type="entry name" value="CARBAMOYL-PHOSPHATE SYNTHASE SMALL CHAIN"/>
    <property type="match status" value="1"/>
</dbReference>
<dbReference type="EMBL" id="CP065938">
    <property type="protein sequence ID" value="UWX06745.1"/>
    <property type="molecule type" value="Genomic_DNA"/>
</dbReference>
<dbReference type="PRINTS" id="PR00099">
    <property type="entry name" value="CPSGATASE"/>
</dbReference>
<feature type="binding site" evidence="8">
    <location>
        <position position="316"/>
    </location>
    <ligand>
        <name>L-glutamine</name>
        <dbReference type="ChEBI" id="CHEBI:58359"/>
    </ligand>
</feature>
<evidence type="ECO:0000313" key="10">
    <source>
        <dbReference type="EMBL" id="UWX06745.1"/>
    </source>
</evidence>
<dbReference type="HAMAP" id="MF_01209">
    <property type="entry name" value="CPSase_S_chain"/>
    <property type="match status" value="1"/>
</dbReference>
<dbReference type="PROSITE" id="PS51273">
    <property type="entry name" value="GATASE_TYPE_1"/>
    <property type="match status" value="1"/>
</dbReference>
<dbReference type="InterPro" id="IPR029062">
    <property type="entry name" value="Class_I_gatase-like"/>
</dbReference>
<sequence length="382" mass="41749">MPALLMLDDGTCFEGYALGACQEAVGEVVFTTGMSGYQETITDPSYYGQIVVFTSAHIGNYGATALDSECPEPKPEYGAGGVVFHDLFVDAENIDFPHFRAESSLQKKLEQMGLSGIYGIDTRALTLHLRMHGARNGIISTNLDRDYLLKRAKELPQMSGLDLASKVTVKEKFVFNTDPGTVLTYKKRDTSKKMLNVAVIDYGAKRSILLHLFNNNMHPTVYPATVTAEEILASKPDAVMLTNGPGDPEPCGYAIKTIRELVGKLPIFGICLGHQLIALAMGAKTFKMPFGHHGLNHPVKDVATGKVLITSQNHGFCVDPQTLPGNVKVTHWNLNDNTVEGLALTDAPVFSVQFHPEAAPGTWDAYGLFDAFRTMVDDFYKK</sequence>
<keyword evidence="8" id="KW-0055">Arginine biosynthesis</keyword>
<keyword evidence="3 8" id="KW-0436">Ligase</keyword>
<dbReference type="InterPro" id="IPR035686">
    <property type="entry name" value="CPSase_GATase1"/>
</dbReference>
<evidence type="ECO:0000259" key="9">
    <source>
        <dbReference type="SMART" id="SM01097"/>
    </source>
</evidence>
<comment type="catalytic activity">
    <reaction evidence="7 8">
        <text>hydrogencarbonate + L-glutamine + 2 ATP + H2O = carbamoyl phosphate + L-glutamate + 2 ADP + phosphate + 2 H(+)</text>
        <dbReference type="Rhea" id="RHEA:18633"/>
        <dbReference type="ChEBI" id="CHEBI:15377"/>
        <dbReference type="ChEBI" id="CHEBI:15378"/>
        <dbReference type="ChEBI" id="CHEBI:17544"/>
        <dbReference type="ChEBI" id="CHEBI:29985"/>
        <dbReference type="ChEBI" id="CHEBI:30616"/>
        <dbReference type="ChEBI" id="CHEBI:43474"/>
        <dbReference type="ChEBI" id="CHEBI:58228"/>
        <dbReference type="ChEBI" id="CHEBI:58359"/>
        <dbReference type="ChEBI" id="CHEBI:456216"/>
        <dbReference type="EC" id="6.3.5.5"/>
    </reaction>
</comment>
<feature type="region of interest" description="CPSase" evidence="8">
    <location>
        <begin position="1"/>
        <end position="187"/>
    </location>
</feature>
<dbReference type="SMART" id="SM01097">
    <property type="entry name" value="CPSase_sm_chain"/>
    <property type="match status" value="1"/>
</dbReference>
<evidence type="ECO:0000256" key="4">
    <source>
        <dbReference type="ARBA" id="ARBA00022741"/>
    </source>
</evidence>
<keyword evidence="6 8" id="KW-0315">Glutamine amidotransferase</keyword>
<accession>A0ABY5Y3X2</accession>
<protein>
    <recommendedName>
        <fullName evidence="8">Carbamoyl phosphate synthase small chain</fullName>
        <ecNumber evidence="8">6.3.5.5</ecNumber>
    </recommendedName>
    <alternativeName>
        <fullName evidence="8">Carbamoyl phosphate synthetase glutamine chain</fullName>
    </alternativeName>
</protein>
<evidence type="ECO:0000256" key="3">
    <source>
        <dbReference type="ARBA" id="ARBA00022598"/>
    </source>
</evidence>
<evidence type="ECO:0000256" key="7">
    <source>
        <dbReference type="ARBA" id="ARBA00048816"/>
    </source>
</evidence>
<feature type="binding site" evidence="8">
    <location>
        <position position="45"/>
    </location>
    <ligand>
        <name>L-glutamine</name>
        <dbReference type="ChEBI" id="CHEBI:58359"/>
    </ligand>
</feature>
<dbReference type="Gene3D" id="3.40.50.880">
    <property type="match status" value="1"/>
</dbReference>
<feature type="active site" evidence="8">
    <location>
        <position position="355"/>
    </location>
</feature>
<reference evidence="10" key="1">
    <citation type="submission" date="2020-12" db="EMBL/GenBank/DDBJ databases">
        <title>Taurinivorans muris gen. nov., sp. nov., fundamental and realized metabolic niche of a ubiquitous sulfidogenic bacterium in the murine intestine.</title>
        <authorList>
            <person name="Ye H."/>
            <person name="Hanson B.T."/>
            <person name="Loy A."/>
        </authorList>
    </citation>
    <scope>NUCLEOTIDE SEQUENCE</scope>
    <source>
        <strain evidence="10">LT0009</strain>
    </source>
</reference>
<dbReference type="InterPro" id="IPR006274">
    <property type="entry name" value="CarbamoylP_synth_ssu"/>
</dbReference>
<feature type="binding site" evidence="8">
    <location>
        <position position="315"/>
    </location>
    <ligand>
        <name>L-glutamine</name>
        <dbReference type="ChEBI" id="CHEBI:58359"/>
    </ligand>
</feature>
<gene>
    <name evidence="8 10" type="primary">carA</name>
    <name evidence="10" type="ORF">JBF11_06135</name>
</gene>
<feature type="binding site" evidence="8">
    <location>
        <position position="244"/>
    </location>
    <ligand>
        <name>L-glutamine</name>
        <dbReference type="ChEBI" id="CHEBI:58359"/>
    </ligand>
</feature>
<dbReference type="Pfam" id="PF00988">
    <property type="entry name" value="CPSase_sm_chain"/>
    <property type="match status" value="1"/>
</dbReference>
<keyword evidence="11" id="KW-1185">Reference proteome</keyword>
<evidence type="ECO:0000256" key="5">
    <source>
        <dbReference type="ARBA" id="ARBA00022840"/>
    </source>
</evidence>